<dbReference type="CDD" id="cd14003">
    <property type="entry name" value="STKc_AMPK-like"/>
    <property type="match status" value="1"/>
</dbReference>
<dbReference type="FunFam" id="1.10.510.10:FF:000592">
    <property type="entry name" value="CAMK family protein kinase"/>
    <property type="match status" value="1"/>
</dbReference>
<dbReference type="InterPro" id="IPR000719">
    <property type="entry name" value="Prot_kinase_dom"/>
</dbReference>
<dbReference type="STRING" id="5722.A2ECN9"/>
<dbReference type="InParanoid" id="A2ECN9"/>
<keyword evidence="3" id="KW-0808">Transferase</keyword>
<keyword evidence="5 16" id="KW-0418">Kinase</keyword>
<gene>
    <name evidence="16" type="ORF">TVAG_276080</name>
</gene>
<feature type="region of interest" description="Disordered" evidence="14">
    <location>
        <begin position="364"/>
        <end position="392"/>
    </location>
</feature>
<dbReference type="SUPFAM" id="SSF56112">
    <property type="entry name" value="Protein kinase-like (PK-like)"/>
    <property type="match status" value="1"/>
</dbReference>
<evidence type="ECO:0000256" key="8">
    <source>
        <dbReference type="ARBA" id="ARBA00048679"/>
    </source>
</evidence>
<evidence type="ECO:0000256" key="9">
    <source>
        <dbReference type="PIRSR" id="PIRSR630616-1"/>
    </source>
</evidence>
<dbReference type="GO" id="GO:0005524">
    <property type="term" value="F:ATP binding"/>
    <property type="evidence" value="ECO:0007669"/>
    <property type="project" value="UniProtKB-UniRule"/>
</dbReference>
<dbReference type="KEGG" id="tva:4767457"/>
<dbReference type="EC" id="2.7.11.1" evidence="1"/>
<dbReference type="SMART" id="SM00220">
    <property type="entry name" value="S_TKc"/>
    <property type="match status" value="1"/>
</dbReference>
<keyword evidence="4 10" id="KW-0547">Nucleotide-binding</keyword>
<organism evidence="16 17">
    <name type="scientific">Trichomonas vaginalis (strain ATCC PRA-98 / G3)</name>
    <dbReference type="NCBI Taxonomy" id="412133"/>
    <lineage>
        <taxon>Eukaryota</taxon>
        <taxon>Metamonada</taxon>
        <taxon>Parabasalia</taxon>
        <taxon>Trichomonadida</taxon>
        <taxon>Trichomonadidae</taxon>
        <taxon>Trichomonas</taxon>
    </lineage>
</organism>
<dbReference type="InterPro" id="IPR030616">
    <property type="entry name" value="Aur-like"/>
</dbReference>
<comment type="catalytic activity">
    <reaction evidence="7">
        <text>L-threonyl-[protein] + ATP = O-phospho-L-threonyl-[protein] + ADP + H(+)</text>
        <dbReference type="Rhea" id="RHEA:46608"/>
        <dbReference type="Rhea" id="RHEA-COMP:11060"/>
        <dbReference type="Rhea" id="RHEA-COMP:11605"/>
        <dbReference type="ChEBI" id="CHEBI:15378"/>
        <dbReference type="ChEBI" id="CHEBI:30013"/>
        <dbReference type="ChEBI" id="CHEBI:30616"/>
        <dbReference type="ChEBI" id="CHEBI:61977"/>
        <dbReference type="ChEBI" id="CHEBI:456216"/>
        <dbReference type="EC" id="2.7.11.1"/>
    </reaction>
</comment>
<comment type="similarity">
    <text evidence="13">Belongs to the protein kinase superfamily.</text>
</comment>
<feature type="binding site" evidence="10">
    <location>
        <position position="161"/>
    </location>
    <ligand>
        <name>ATP</name>
        <dbReference type="ChEBI" id="CHEBI:30616"/>
    </ligand>
</feature>
<evidence type="ECO:0000256" key="14">
    <source>
        <dbReference type="SAM" id="MobiDB-lite"/>
    </source>
</evidence>
<evidence type="ECO:0000256" key="7">
    <source>
        <dbReference type="ARBA" id="ARBA00047899"/>
    </source>
</evidence>
<dbReference type="VEuPathDB" id="TrichDB:TVAGG3_0379510"/>
<dbReference type="GO" id="GO:0004674">
    <property type="term" value="F:protein serine/threonine kinase activity"/>
    <property type="evidence" value="ECO:0000318"/>
    <property type="project" value="GO_Central"/>
</dbReference>
<dbReference type="PANTHER" id="PTHR24350">
    <property type="entry name" value="SERINE/THREONINE-PROTEIN KINASE IAL-RELATED"/>
    <property type="match status" value="1"/>
</dbReference>
<reference evidence="16" key="2">
    <citation type="journal article" date="2007" name="Science">
        <title>Draft genome sequence of the sexually transmitted pathogen Trichomonas vaginalis.</title>
        <authorList>
            <person name="Carlton J.M."/>
            <person name="Hirt R.P."/>
            <person name="Silva J.C."/>
            <person name="Delcher A.L."/>
            <person name="Schatz M."/>
            <person name="Zhao Q."/>
            <person name="Wortman J.R."/>
            <person name="Bidwell S.L."/>
            <person name="Alsmark U.C.M."/>
            <person name="Besteiro S."/>
            <person name="Sicheritz-Ponten T."/>
            <person name="Noel C.J."/>
            <person name="Dacks J.B."/>
            <person name="Foster P.G."/>
            <person name="Simillion C."/>
            <person name="Van de Peer Y."/>
            <person name="Miranda-Saavedra D."/>
            <person name="Barton G.J."/>
            <person name="Westrop G.D."/>
            <person name="Mueller S."/>
            <person name="Dessi D."/>
            <person name="Fiori P.L."/>
            <person name="Ren Q."/>
            <person name="Paulsen I."/>
            <person name="Zhang H."/>
            <person name="Bastida-Corcuera F.D."/>
            <person name="Simoes-Barbosa A."/>
            <person name="Brown M.T."/>
            <person name="Hayes R.D."/>
            <person name="Mukherjee M."/>
            <person name="Okumura C.Y."/>
            <person name="Schneider R."/>
            <person name="Smith A.J."/>
            <person name="Vanacova S."/>
            <person name="Villalvazo M."/>
            <person name="Haas B.J."/>
            <person name="Pertea M."/>
            <person name="Feldblyum T.V."/>
            <person name="Utterback T.R."/>
            <person name="Shu C.L."/>
            <person name="Osoegawa K."/>
            <person name="de Jong P.J."/>
            <person name="Hrdy I."/>
            <person name="Horvathova L."/>
            <person name="Zubacova Z."/>
            <person name="Dolezal P."/>
            <person name="Malik S.B."/>
            <person name="Logsdon J.M. Jr."/>
            <person name="Henze K."/>
            <person name="Gupta A."/>
            <person name="Wang C.C."/>
            <person name="Dunne R.L."/>
            <person name="Upcroft J.A."/>
            <person name="Upcroft P."/>
            <person name="White O."/>
            <person name="Salzberg S.L."/>
            <person name="Tang P."/>
            <person name="Chiu C.-H."/>
            <person name="Lee Y.-S."/>
            <person name="Embley T.M."/>
            <person name="Coombs G.H."/>
            <person name="Mottram J.C."/>
            <person name="Tachezy J."/>
            <person name="Fraser-Liggett C.M."/>
            <person name="Johnson P.J."/>
        </authorList>
    </citation>
    <scope>NUCLEOTIDE SEQUENCE [LARGE SCALE GENOMIC DNA]</scope>
    <source>
        <strain evidence="16">G3</strain>
    </source>
</reference>
<evidence type="ECO:0000313" key="17">
    <source>
        <dbReference type="Proteomes" id="UP000001542"/>
    </source>
</evidence>
<sequence length="392" mass="44767">MSFIPEGEDSPIAETIGNYKLIREIGVGSFSIVWLARNLKADLDVAIKIIPKKRIATDVNIIRFERETNFLKQLDHPLIAQYFEHLEDDNYHYFVMELAPNGDLLAAVNRQGKMDEQQAKLYFAQLIVVLDYLHNDMLVAHRDLKAENVLLDKNENIRLIDFGFSRSFTADDPNLNTTCGSPAYVPPEMIKREAYTVQADVWSTGILLYSLVVGRLPFEDSENNVQKILQKIAYSEPFYPRFISPDLKDLLTKMLTKQPDKRITIAEIRKHPWFPAPIAAELEKFTKNNSGSSQSLESFKYDEDVAKECSNCGIDTTTLQQRLIAHEFDSETAIYLMYRKRKITNLLHGVIKQGVSNEVKRSTSLTNVTGNSNTPKIVRRKLPSRSTTQPIH</sequence>
<keyword evidence="17" id="KW-1185">Reference proteome</keyword>
<feature type="compositionally biased region" description="Polar residues" evidence="14">
    <location>
        <begin position="364"/>
        <end position="375"/>
    </location>
</feature>
<dbReference type="SMR" id="A2ECN9"/>
<feature type="binding site" evidence="12">
    <location>
        <position position="53"/>
    </location>
    <ligand>
        <name>ATP</name>
        <dbReference type="ChEBI" id="CHEBI:30616"/>
    </ligand>
</feature>
<dbReference type="InterPro" id="IPR008271">
    <property type="entry name" value="Ser/Thr_kinase_AS"/>
</dbReference>
<reference evidence="16" key="1">
    <citation type="submission" date="2006-10" db="EMBL/GenBank/DDBJ databases">
        <authorList>
            <person name="Amadeo P."/>
            <person name="Zhao Q."/>
            <person name="Wortman J."/>
            <person name="Fraser-Liggett C."/>
            <person name="Carlton J."/>
        </authorList>
    </citation>
    <scope>NUCLEOTIDE SEQUENCE</scope>
    <source>
        <strain evidence="16">G3</strain>
    </source>
</reference>
<feature type="active site" description="Proton acceptor" evidence="9">
    <location>
        <position position="143"/>
    </location>
</feature>
<feature type="binding site" evidence="10">
    <location>
        <begin position="147"/>
        <end position="148"/>
    </location>
    <ligand>
        <name>ATP</name>
        <dbReference type="ChEBI" id="CHEBI:30616"/>
    </ligand>
</feature>
<accession>A2ECN9</accession>
<evidence type="ECO:0000256" key="11">
    <source>
        <dbReference type="PIRSR" id="PIRSR630616-3"/>
    </source>
</evidence>
<dbReference type="GO" id="GO:0051726">
    <property type="term" value="P:regulation of cell cycle"/>
    <property type="evidence" value="ECO:0000318"/>
    <property type="project" value="GO_Central"/>
</dbReference>
<evidence type="ECO:0000313" key="16">
    <source>
        <dbReference type="EMBL" id="EAY09535.1"/>
    </source>
</evidence>
<dbReference type="Proteomes" id="UP000001542">
    <property type="component" value="Unassembled WGS sequence"/>
</dbReference>
<feature type="cross-link" description="Glycyl lysine isopeptide (Lys-Gly) (interchain with G-Cter in SUMO2)" evidence="11">
    <location>
        <position position="145"/>
    </location>
</feature>
<dbReference type="RefSeq" id="XP_001321758.1">
    <property type="nucleotide sequence ID" value="XM_001321723.1"/>
</dbReference>
<name>A2ECN9_TRIV3</name>
<evidence type="ECO:0000256" key="2">
    <source>
        <dbReference type="ARBA" id="ARBA00022527"/>
    </source>
</evidence>
<dbReference type="OrthoDB" id="193931at2759"/>
<evidence type="ECO:0000256" key="1">
    <source>
        <dbReference type="ARBA" id="ARBA00012513"/>
    </source>
</evidence>
<dbReference type="InterPro" id="IPR011009">
    <property type="entry name" value="Kinase-like_dom_sf"/>
</dbReference>
<dbReference type="PROSITE" id="PS00107">
    <property type="entry name" value="PROTEIN_KINASE_ATP"/>
    <property type="match status" value="1"/>
</dbReference>
<evidence type="ECO:0000256" key="10">
    <source>
        <dbReference type="PIRSR" id="PIRSR630616-2"/>
    </source>
</evidence>
<evidence type="ECO:0000259" key="15">
    <source>
        <dbReference type="PROSITE" id="PS50011"/>
    </source>
</evidence>
<feature type="binding site" evidence="10">
    <location>
        <begin position="97"/>
        <end position="99"/>
    </location>
    <ligand>
        <name>ATP</name>
        <dbReference type="ChEBI" id="CHEBI:30616"/>
    </ligand>
</feature>
<evidence type="ECO:0000256" key="13">
    <source>
        <dbReference type="RuleBase" id="RU000304"/>
    </source>
</evidence>
<evidence type="ECO:0000256" key="12">
    <source>
        <dbReference type="PROSITE-ProRule" id="PRU10141"/>
    </source>
</evidence>
<keyword evidence="6 10" id="KW-0067">ATP-binding</keyword>
<evidence type="ECO:0000256" key="4">
    <source>
        <dbReference type="ARBA" id="ARBA00022741"/>
    </source>
</evidence>
<dbReference type="InterPro" id="IPR017441">
    <property type="entry name" value="Protein_kinase_ATP_BS"/>
</dbReference>
<proteinExistence type="inferred from homology"/>
<feature type="domain" description="Protein kinase" evidence="15">
    <location>
        <begin position="19"/>
        <end position="274"/>
    </location>
</feature>
<feature type="binding site" evidence="10">
    <location>
        <position position="48"/>
    </location>
    <ligand>
        <name>ATP</name>
        <dbReference type="ChEBI" id="CHEBI:30616"/>
    </ligand>
</feature>
<dbReference type="EMBL" id="DS113355">
    <property type="protein sequence ID" value="EAY09535.1"/>
    <property type="molecule type" value="Genomic_DNA"/>
</dbReference>
<dbReference type="eggNOG" id="KOG0588">
    <property type="taxonomic scope" value="Eukaryota"/>
</dbReference>
<dbReference type="PROSITE" id="PS50011">
    <property type="entry name" value="PROTEIN_KINASE_DOM"/>
    <property type="match status" value="1"/>
</dbReference>
<comment type="catalytic activity">
    <reaction evidence="8">
        <text>L-seryl-[protein] + ATP = O-phospho-L-seryl-[protein] + ADP + H(+)</text>
        <dbReference type="Rhea" id="RHEA:17989"/>
        <dbReference type="Rhea" id="RHEA-COMP:9863"/>
        <dbReference type="Rhea" id="RHEA-COMP:11604"/>
        <dbReference type="ChEBI" id="CHEBI:15378"/>
        <dbReference type="ChEBI" id="CHEBI:29999"/>
        <dbReference type="ChEBI" id="CHEBI:30616"/>
        <dbReference type="ChEBI" id="CHEBI:83421"/>
        <dbReference type="ChEBI" id="CHEBI:456216"/>
        <dbReference type="EC" id="2.7.11.1"/>
    </reaction>
</comment>
<dbReference type="AlphaFoldDB" id="A2ECN9"/>
<dbReference type="FunCoup" id="A2ECN9">
    <property type="interactions" value="360"/>
</dbReference>
<evidence type="ECO:0000256" key="3">
    <source>
        <dbReference type="ARBA" id="ARBA00022679"/>
    </source>
</evidence>
<dbReference type="PROSITE" id="PS00108">
    <property type="entry name" value="PROTEIN_KINASE_ST"/>
    <property type="match status" value="1"/>
</dbReference>
<keyword evidence="2 13" id="KW-0723">Serine/threonine-protein kinase</keyword>
<dbReference type="VEuPathDB" id="TrichDB:TVAG_276080"/>
<evidence type="ECO:0000256" key="5">
    <source>
        <dbReference type="ARBA" id="ARBA00022777"/>
    </source>
</evidence>
<dbReference type="Pfam" id="PF00069">
    <property type="entry name" value="Pkinase"/>
    <property type="match status" value="1"/>
</dbReference>
<evidence type="ECO:0000256" key="6">
    <source>
        <dbReference type="ARBA" id="ARBA00022840"/>
    </source>
</evidence>
<dbReference type="Gene3D" id="1.10.510.10">
    <property type="entry name" value="Transferase(Phosphotransferase) domain 1"/>
    <property type="match status" value="1"/>
</dbReference>
<protein>
    <recommendedName>
        <fullName evidence="1">non-specific serine/threonine protein kinase</fullName>
        <ecNumber evidence="1">2.7.11.1</ecNumber>
    </recommendedName>
</protein>